<dbReference type="KEGG" id="mint:C7M51_00965"/>
<dbReference type="Proteomes" id="UP000464053">
    <property type="component" value="Chromosome"/>
</dbReference>
<sequence length="75" mass="8396">MANFTREQVETQIRDHLVRDGFSVDIARSAAFRGADHYMSRPNATIASCIAIAKTYARPLKRVKGKQGCNVNSRK</sequence>
<name>A0A6P1PXL0_9GAMM</name>
<protein>
    <submittedName>
        <fullName evidence="1">Uncharacterized protein</fullName>
    </submittedName>
</protein>
<reference evidence="1 2" key="1">
    <citation type="submission" date="2018-03" db="EMBL/GenBank/DDBJ databases">
        <title>Pantoea intestinalis SRCM103226 isolated form the mealworm.</title>
        <authorList>
            <person name="Jeong D.-Y."/>
            <person name="Kim J.W."/>
        </authorList>
    </citation>
    <scope>NUCLEOTIDE SEQUENCE [LARGE SCALE GENOMIC DNA]</scope>
    <source>
        <strain evidence="1 2">SRCM103226</strain>
    </source>
</reference>
<dbReference type="OrthoDB" id="6496377at2"/>
<evidence type="ECO:0000313" key="1">
    <source>
        <dbReference type="EMBL" id="QHM70687.1"/>
    </source>
</evidence>
<gene>
    <name evidence="1" type="ORF">C7M51_00965</name>
</gene>
<accession>A0A6P1PXL0</accession>
<evidence type="ECO:0000313" key="2">
    <source>
        <dbReference type="Proteomes" id="UP000464053"/>
    </source>
</evidence>
<keyword evidence="2" id="KW-1185">Reference proteome</keyword>
<dbReference type="EMBL" id="CP028271">
    <property type="protein sequence ID" value="QHM70687.1"/>
    <property type="molecule type" value="Genomic_DNA"/>
</dbReference>
<dbReference type="AlphaFoldDB" id="A0A6P1PXL0"/>
<proteinExistence type="predicted"/>
<dbReference type="RefSeq" id="WP_099707667.1">
    <property type="nucleotide sequence ID" value="NZ_CP028271.1"/>
</dbReference>
<organism evidence="1 2">
    <name type="scientific">Mixta intestinalis</name>
    <dbReference type="NCBI Taxonomy" id="1615494"/>
    <lineage>
        <taxon>Bacteria</taxon>
        <taxon>Pseudomonadati</taxon>
        <taxon>Pseudomonadota</taxon>
        <taxon>Gammaproteobacteria</taxon>
        <taxon>Enterobacterales</taxon>
        <taxon>Erwiniaceae</taxon>
        <taxon>Mixta</taxon>
    </lineage>
</organism>